<evidence type="ECO:0000313" key="4">
    <source>
        <dbReference type="Proteomes" id="UP000199280"/>
    </source>
</evidence>
<dbReference type="Gene3D" id="3.40.50.300">
    <property type="entry name" value="P-loop containing nucleotide triphosphate hydrolases"/>
    <property type="match status" value="1"/>
</dbReference>
<dbReference type="Pfam" id="PF03266">
    <property type="entry name" value="NTPase_1"/>
    <property type="match status" value="1"/>
</dbReference>
<evidence type="ECO:0000313" key="1">
    <source>
        <dbReference type="EMBL" id="CZR08921.1"/>
    </source>
</evidence>
<dbReference type="AlphaFoldDB" id="A0A143Z687"/>
<proteinExistence type="predicted"/>
<keyword evidence="4" id="KW-1185">Reference proteome</keyword>
<dbReference type="Proteomes" id="UP000199280">
    <property type="component" value="Unassembled WGS sequence"/>
</dbReference>
<protein>
    <submittedName>
        <fullName evidence="2">NTPase</fullName>
    </submittedName>
    <submittedName>
        <fullName evidence="1">Nucleoside-triphosphatase thep1 type</fullName>
    </submittedName>
</protein>
<name>A0A143Z687_9LACT</name>
<accession>A0A143Z687</accession>
<dbReference type="GO" id="GO:0017111">
    <property type="term" value="F:ribonucleoside triphosphate phosphatase activity"/>
    <property type="evidence" value="ECO:0007669"/>
    <property type="project" value="InterPro"/>
</dbReference>
<sequence>MGQVHIITGEMDAGKTKKLLRIYRELPAGTADGFASVKAFYDEGMFAGYDLKRLATGKEVPFIRLKQAGETPPEGSFAFDRFTFLLAPLAAAEQAIRELLSDPLIRTVLLDEIGPVELSGNGFCGALQELLKSDKDLYLCINRKNLESVMKKFGIATYQLIEVVQDKSPSRA</sequence>
<organism evidence="1 3">
    <name type="scientific">Trichococcus ilyis</name>
    <dbReference type="NCBI Taxonomy" id="640938"/>
    <lineage>
        <taxon>Bacteria</taxon>
        <taxon>Bacillati</taxon>
        <taxon>Bacillota</taxon>
        <taxon>Bacilli</taxon>
        <taxon>Lactobacillales</taxon>
        <taxon>Carnobacteriaceae</taxon>
        <taxon>Trichococcus</taxon>
    </lineage>
</organism>
<dbReference type="EMBL" id="FJNB01000026">
    <property type="protein sequence ID" value="CZR08921.1"/>
    <property type="molecule type" value="Genomic_DNA"/>
</dbReference>
<dbReference type="EMBL" id="FNYT01000028">
    <property type="protein sequence ID" value="SEJ81256.1"/>
    <property type="molecule type" value="Genomic_DNA"/>
</dbReference>
<dbReference type="RefSeq" id="WP_068624567.1">
    <property type="nucleotide sequence ID" value="NZ_FJNB01000026.1"/>
</dbReference>
<reference evidence="1 3" key="1">
    <citation type="submission" date="2016-02" db="EMBL/GenBank/DDBJ databases">
        <authorList>
            <person name="Wen L."/>
            <person name="He K."/>
            <person name="Yang H."/>
        </authorList>
    </citation>
    <scope>NUCLEOTIDE SEQUENCE [LARGE SCALE GENOMIC DNA]</scope>
    <source>
        <strain evidence="1">Trichococcus_R210</strain>
    </source>
</reference>
<evidence type="ECO:0000313" key="3">
    <source>
        <dbReference type="Proteomes" id="UP000076878"/>
    </source>
</evidence>
<dbReference type="Proteomes" id="UP000076878">
    <property type="component" value="Unassembled WGS sequence"/>
</dbReference>
<dbReference type="InterPro" id="IPR004948">
    <property type="entry name" value="Nuc-triphosphatase_THEP1"/>
</dbReference>
<dbReference type="OrthoDB" id="1098168at2"/>
<gene>
    <name evidence="2" type="ORF">SAMN05216375_12841</name>
    <name evidence="1" type="ORF">TR210_2652</name>
</gene>
<evidence type="ECO:0000313" key="2">
    <source>
        <dbReference type="EMBL" id="SEJ81256.1"/>
    </source>
</evidence>
<reference evidence="2 4" key="2">
    <citation type="submission" date="2016-10" db="EMBL/GenBank/DDBJ databases">
        <authorList>
            <person name="Varghese N."/>
            <person name="Submissions S."/>
        </authorList>
    </citation>
    <scope>NUCLEOTIDE SEQUENCE [LARGE SCALE GENOMIC DNA]</scope>
    <source>
        <strain evidence="2 4">DSM 22150</strain>
    </source>
</reference>
<dbReference type="STRING" id="640938.TR210_2652"/>
<dbReference type="InterPro" id="IPR027417">
    <property type="entry name" value="P-loop_NTPase"/>
</dbReference>